<evidence type="ECO:0000313" key="2">
    <source>
        <dbReference type="Proteomes" id="UP000526302"/>
    </source>
</evidence>
<evidence type="ECO:0000313" key="1">
    <source>
        <dbReference type="EMBL" id="NMA44443.1"/>
    </source>
</evidence>
<dbReference type="SUPFAM" id="SSF57829">
    <property type="entry name" value="Zn-binding ribosomal proteins"/>
    <property type="match status" value="1"/>
</dbReference>
<sequence length="54" mass="6134">MADMHEAIARRFTNVYICQTCNATNRCGSGKPNKCRKCGGKRFRLKKKKRKSAA</sequence>
<dbReference type="GO" id="GO:0005840">
    <property type="term" value="C:ribosome"/>
    <property type="evidence" value="ECO:0007669"/>
    <property type="project" value="UniProtKB-KW"/>
</dbReference>
<proteinExistence type="predicted"/>
<dbReference type="Gene3D" id="4.10.1060.50">
    <property type="match status" value="1"/>
</dbReference>
<dbReference type="EMBL" id="JAAZKV010000010">
    <property type="protein sequence ID" value="NMA44443.1"/>
    <property type="molecule type" value="Genomic_DNA"/>
</dbReference>
<protein>
    <submittedName>
        <fullName evidence="1">50S ribosomal protein L40e</fullName>
    </submittedName>
</protein>
<reference evidence="1 2" key="1">
    <citation type="journal article" date="2020" name="Biotechnol. Biofuels">
        <title>New insights from the biogas microbiome by comprehensive genome-resolved metagenomics of nearly 1600 species originating from multiple anaerobic digesters.</title>
        <authorList>
            <person name="Campanaro S."/>
            <person name="Treu L."/>
            <person name="Rodriguez-R L.M."/>
            <person name="Kovalovszki A."/>
            <person name="Ziels R.M."/>
            <person name="Maus I."/>
            <person name="Zhu X."/>
            <person name="Kougias P.G."/>
            <person name="Basile A."/>
            <person name="Luo G."/>
            <person name="Schluter A."/>
            <person name="Konstantinidis K.T."/>
            <person name="Angelidaki I."/>
        </authorList>
    </citation>
    <scope>NUCLEOTIDE SEQUENCE [LARGE SCALE GENOMIC DNA]</scope>
    <source>
        <strain evidence="1">AS22ysBPME_79</strain>
    </source>
</reference>
<dbReference type="Proteomes" id="UP000526302">
    <property type="component" value="Unassembled WGS sequence"/>
</dbReference>
<accession>A0A7K4BYX3</accession>
<keyword evidence="1" id="KW-0687">Ribonucleoprotein</keyword>
<dbReference type="GO" id="GO:0006412">
    <property type="term" value="P:translation"/>
    <property type="evidence" value="ECO:0007669"/>
    <property type="project" value="InterPro"/>
</dbReference>
<dbReference type="InterPro" id="IPR011332">
    <property type="entry name" value="Ribosomal_zn-bd"/>
</dbReference>
<keyword evidence="1" id="KW-0689">Ribosomal protein</keyword>
<gene>
    <name evidence="1" type="ORF">GX950_01350</name>
</gene>
<dbReference type="AlphaFoldDB" id="A0A7K4BYX3"/>
<name>A0A7K4BYX3_9ARCH</name>
<comment type="caution">
    <text evidence="1">The sequence shown here is derived from an EMBL/GenBank/DDBJ whole genome shotgun (WGS) entry which is preliminary data.</text>
</comment>
<dbReference type="InterPro" id="IPR038587">
    <property type="entry name" value="Ribosomal_eL40_sf"/>
</dbReference>
<organism evidence="1 2">
    <name type="scientific">Candidatus Iainarchaeum sp</name>
    <dbReference type="NCBI Taxonomy" id="3101447"/>
    <lineage>
        <taxon>Archaea</taxon>
        <taxon>Candidatus Iainarchaeota</taxon>
        <taxon>Candidatus Iainarchaeia</taxon>
        <taxon>Candidatus Iainarchaeales</taxon>
        <taxon>Candidatus Iainarchaeaceae</taxon>
        <taxon>Candidatus Iainarchaeum</taxon>
    </lineage>
</organism>